<evidence type="ECO:0000256" key="1">
    <source>
        <dbReference type="SAM" id="MobiDB-lite"/>
    </source>
</evidence>
<name>A0A8S5UB11_9CAUD</name>
<evidence type="ECO:0000313" key="2">
    <source>
        <dbReference type="EMBL" id="DAF91656.1"/>
    </source>
</evidence>
<reference evidence="2" key="1">
    <citation type="journal article" date="2021" name="Proc. Natl. Acad. Sci. U.S.A.">
        <title>A Catalog of Tens of Thousands of Viruses from Human Metagenomes Reveals Hidden Associations with Chronic Diseases.</title>
        <authorList>
            <person name="Tisza M.J."/>
            <person name="Buck C.B."/>
        </authorList>
    </citation>
    <scope>NUCLEOTIDE SEQUENCE</scope>
    <source>
        <strain evidence="2">Ct8Cp41</strain>
    </source>
</reference>
<protein>
    <submittedName>
        <fullName evidence="2">Replisome organizer</fullName>
    </submittedName>
</protein>
<dbReference type="EMBL" id="BK016059">
    <property type="protein sequence ID" value="DAF91656.1"/>
    <property type="molecule type" value="Genomic_DNA"/>
</dbReference>
<sequence>MSVLKAAYPSYYRDMKRADAESVVALWAEMFAGDDYAVVAAAVKGLIATKTDSFPPPIGAVKAKVRQISNPDEMTEQEAWALISKALRDGYYNAEAEFAKLPPLVQDVVHDPRQLREWSMMDEATVQSVVASNVQRSFRAKAQSRRDFEALPKDVQALAKTFAAALPQMSEEPKPAALPPRVRTVEDIKADMEKTKAILMQQAGTKKKPAAYTPPTPVDWERQRQDALRRFREVAQ</sequence>
<proteinExistence type="predicted"/>
<feature type="region of interest" description="Disordered" evidence="1">
    <location>
        <begin position="201"/>
        <end position="220"/>
    </location>
</feature>
<accession>A0A8S5UB11</accession>
<organism evidence="2">
    <name type="scientific">Siphoviridae sp. ct8Cp41</name>
    <dbReference type="NCBI Taxonomy" id="2825358"/>
    <lineage>
        <taxon>Viruses</taxon>
        <taxon>Duplodnaviria</taxon>
        <taxon>Heunggongvirae</taxon>
        <taxon>Uroviricota</taxon>
        <taxon>Caudoviricetes</taxon>
    </lineage>
</organism>
<dbReference type="Gene3D" id="1.10.8.200">
    <property type="entry name" value="Replisome organizer (g39p helicase loader/inhibitor protein)"/>
    <property type="match status" value="1"/>
</dbReference>